<evidence type="ECO:0000313" key="2">
    <source>
        <dbReference type="Proteomes" id="UP000681035"/>
    </source>
</evidence>
<dbReference type="EMBL" id="AP023418">
    <property type="protein sequence ID" value="BCK82109.1"/>
    <property type="molecule type" value="Genomic_DNA"/>
</dbReference>
<accession>A0A810Q197</accession>
<dbReference type="KEGG" id="vcop:MM50RIKEN_18720"/>
<gene>
    <name evidence="1" type="ORF">MM50RIKEN_18720</name>
</gene>
<keyword evidence="2" id="KW-1185">Reference proteome</keyword>
<dbReference type="Proteomes" id="UP000681035">
    <property type="component" value="Chromosome"/>
</dbReference>
<dbReference type="AlphaFoldDB" id="A0A810Q197"/>
<sequence length="86" mass="10124">MRRCVTIRSDALFDPDGMKKEKKESAVLDPLNGWGTWSAATTWQTGSSNRRTSDPVLYDRPLYGTRRDMYRKPSEMVLVYHRRRRT</sequence>
<evidence type="ECO:0000313" key="1">
    <source>
        <dbReference type="EMBL" id="BCK82109.1"/>
    </source>
</evidence>
<reference evidence="1" key="1">
    <citation type="submission" date="2020-09" db="EMBL/GenBank/DDBJ databases">
        <title>New species isolated from human feces.</title>
        <authorList>
            <person name="Kitahara M."/>
            <person name="Shigeno Y."/>
            <person name="Shime M."/>
            <person name="Matsumoto Y."/>
            <person name="Nakamura S."/>
            <person name="Motooka D."/>
            <person name="Fukuoka S."/>
            <person name="Nishikawa H."/>
            <person name="Benno Y."/>
        </authorList>
    </citation>
    <scope>NUCLEOTIDE SEQUENCE</scope>
    <source>
        <strain evidence="1">MM50</strain>
    </source>
</reference>
<proteinExistence type="predicted"/>
<protein>
    <submittedName>
        <fullName evidence="1">Uncharacterized protein</fullName>
    </submittedName>
</protein>
<name>A0A810Q197_9FIRM</name>
<organism evidence="1 2">
    <name type="scientific">Vescimonas coprocola</name>
    <dbReference type="NCBI Taxonomy" id="2714355"/>
    <lineage>
        <taxon>Bacteria</taxon>
        <taxon>Bacillati</taxon>
        <taxon>Bacillota</taxon>
        <taxon>Clostridia</taxon>
        <taxon>Eubacteriales</taxon>
        <taxon>Oscillospiraceae</taxon>
        <taxon>Vescimonas</taxon>
    </lineage>
</organism>